<feature type="transmembrane region" description="Helical" evidence="6">
    <location>
        <begin position="254"/>
        <end position="278"/>
    </location>
</feature>
<feature type="transmembrane region" description="Helical" evidence="6">
    <location>
        <begin position="290"/>
        <end position="313"/>
    </location>
</feature>
<evidence type="ECO:0000313" key="7">
    <source>
        <dbReference type="EMBL" id="OIU70841.1"/>
    </source>
</evidence>
<organism evidence="7 8">
    <name type="scientific">Rossellomorea aquimaris</name>
    <dbReference type="NCBI Taxonomy" id="189382"/>
    <lineage>
        <taxon>Bacteria</taxon>
        <taxon>Bacillati</taxon>
        <taxon>Bacillota</taxon>
        <taxon>Bacilli</taxon>
        <taxon>Bacillales</taxon>
        <taxon>Bacillaceae</taxon>
        <taxon>Rossellomorea</taxon>
    </lineage>
</organism>
<comment type="caution">
    <text evidence="7">The sequence shown here is derived from an EMBL/GenBank/DDBJ whole genome shotgun (WGS) entry which is preliminary data.</text>
</comment>
<evidence type="ECO:0000313" key="8">
    <source>
        <dbReference type="Proteomes" id="UP000182062"/>
    </source>
</evidence>
<dbReference type="Proteomes" id="UP000182062">
    <property type="component" value="Unassembled WGS sequence"/>
</dbReference>
<feature type="transmembrane region" description="Helical" evidence="6">
    <location>
        <begin position="402"/>
        <end position="419"/>
    </location>
</feature>
<protein>
    <submittedName>
        <fullName evidence="7">Cytosine permease</fullName>
    </submittedName>
</protein>
<dbReference type="GO" id="GO:0005886">
    <property type="term" value="C:plasma membrane"/>
    <property type="evidence" value="ECO:0007669"/>
    <property type="project" value="TreeGrafter"/>
</dbReference>
<dbReference type="InterPro" id="IPR001248">
    <property type="entry name" value="Pur-cyt_permease"/>
</dbReference>
<dbReference type="EMBL" id="MINN01000096">
    <property type="protein sequence ID" value="OIU70841.1"/>
    <property type="molecule type" value="Genomic_DNA"/>
</dbReference>
<sequence length="457" mass="48441">MLKSKIHTKETSMVKQPVIERLGLEPVPAGQKTTTWKEYFIIQLAFSVNAGNFLVPALAVTEGGLSFAAAFTCTVLGALAAFLFVSFLSLPGSRHGLPAQYVLRALIGTKLSMRVASPIRSLTSLYWFSVQTIGGTYVLLSSVEKLTGISLPFIPIAAGLALIMTLLALVGFHAVKRAVKYFIPILVLGQLVILYLFITEGLAGDITPLTTGTKDTGAAAFFFYSSLIFVQYISGVSASSDITRYSKTSAHGFWGLYGGNVAGFMMTALLGGLSASLFGDLNPFVAASDLTSSLILLVIIILCAMVSMISINLSNAYTGGYSLLNALPALSRIQSAAVFGAAGILLSCIPSLVSHAQGYISLLGILIIPISAIVTSDYLLVKKGTLTERSLLGLLNGTSTNNKEALWVLVIGILSYILIPESYSPGFLSFILTTALYAAAKRTLFKGNSTLLEKKLG</sequence>
<evidence type="ECO:0000256" key="5">
    <source>
        <dbReference type="ARBA" id="ARBA00023136"/>
    </source>
</evidence>
<accession>A0A1J6WY51</accession>
<feature type="transmembrane region" description="Helical" evidence="6">
    <location>
        <begin position="179"/>
        <end position="198"/>
    </location>
</feature>
<feature type="transmembrane region" description="Helical" evidence="6">
    <location>
        <begin position="149"/>
        <end position="172"/>
    </location>
</feature>
<evidence type="ECO:0000256" key="2">
    <source>
        <dbReference type="ARBA" id="ARBA00008974"/>
    </source>
</evidence>
<feature type="transmembrane region" description="Helical" evidence="6">
    <location>
        <begin position="333"/>
        <end position="353"/>
    </location>
</feature>
<dbReference type="PANTHER" id="PTHR30569">
    <property type="entry name" value="CYTOSINE TRANSPORTER CODB"/>
    <property type="match status" value="1"/>
</dbReference>
<comment type="subcellular location">
    <subcellularLocation>
        <location evidence="1">Membrane</location>
        <topology evidence="1">Multi-pass membrane protein</topology>
    </subcellularLocation>
</comment>
<evidence type="ECO:0000256" key="1">
    <source>
        <dbReference type="ARBA" id="ARBA00004141"/>
    </source>
</evidence>
<dbReference type="InterPro" id="IPR030191">
    <property type="entry name" value="CodB"/>
</dbReference>
<keyword evidence="8" id="KW-1185">Reference proteome</keyword>
<evidence type="ECO:0000256" key="3">
    <source>
        <dbReference type="ARBA" id="ARBA00022692"/>
    </source>
</evidence>
<dbReference type="Pfam" id="PF02133">
    <property type="entry name" value="Transp_cyt_pur"/>
    <property type="match status" value="1"/>
</dbReference>
<proteinExistence type="inferred from homology"/>
<feature type="transmembrane region" description="Helical" evidence="6">
    <location>
        <begin position="65"/>
        <end position="90"/>
    </location>
</feature>
<comment type="similarity">
    <text evidence="2">Belongs to the purine-cytosine permease (2.A.39) family.</text>
</comment>
<evidence type="ECO:0000256" key="4">
    <source>
        <dbReference type="ARBA" id="ARBA00022989"/>
    </source>
</evidence>
<dbReference type="Gene3D" id="1.10.4160.10">
    <property type="entry name" value="Hydantoin permease"/>
    <property type="match status" value="1"/>
</dbReference>
<keyword evidence="3 6" id="KW-0812">Transmembrane</keyword>
<feature type="transmembrane region" description="Helical" evidence="6">
    <location>
        <begin position="218"/>
        <end position="242"/>
    </location>
</feature>
<keyword evidence="5 6" id="KW-0472">Membrane</keyword>
<feature type="transmembrane region" description="Helical" evidence="6">
    <location>
        <begin position="359"/>
        <end position="381"/>
    </location>
</feature>
<name>A0A1J6WY51_9BACI</name>
<gene>
    <name evidence="7" type="ORF">BHE18_20250</name>
</gene>
<feature type="transmembrane region" description="Helical" evidence="6">
    <location>
        <begin position="39"/>
        <end position="59"/>
    </location>
</feature>
<evidence type="ECO:0000256" key="6">
    <source>
        <dbReference type="SAM" id="Phobius"/>
    </source>
</evidence>
<reference evidence="7 8" key="1">
    <citation type="submission" date="2016-09" db="EMBL/GenBank/DDBJ databases">
        <title>Bacillus aquimaris SAMM genome sequence reveals colonization and biosurfactant production capacities.</title>
        <authorList>
            <person name="Waghmode S.R."/>
            <person name="Suryavanshi M.V."/>
        </authorList>
    </citation>
    <scope>NUCLEOTIDE SEQUENCE [LARGE SCALE GENOMIC DNA]</scope>
    <source>
        <strain evidence="7 8">SAMM</strain>
    </source>
</reference>
<dbReference type="PANTHER" id="PTHR30569:SF0">
    <property type="entry name" value="CYTOSINE PERMEASE"/>
    <property type="match status" value="1"/>
</dbReference>
<dbReference type="AlphaFoldDB" id="A0A1J6WY51"/>
<keyword evidence="4 6" id="KW-1133">Transmembrane helix</keyword>
<dbReference type="GO" id="GO:0015209">
    <property type="term" value="F:cytosine transmembrane transporter activity"/>
    <property type="evidence" value="ECO:0007669"/>
    <property type="project" value="InterPro"/>
</dbReference>